<dbReference type="SUPFAM" id="SSF49742">
    <property type="entry name" value="PHM/PNGase F"/>
    <property type="match status" value="1"/>
</dbReference>
<protein>
    <submittedName>
        <fullName evidence="3">GLPGLI family protein</fullName>
    </submittedName>
</protein>
<dbReference type="SMART" id="SM01290">
    <property type="entry name" value="N-glycanase_N"/>
    <property type="match status" value="1"/>
</dbReference>
<proteinExistence type="predicted"/>
<gene>
    <name evidence="3" type="ORF">SAMN04488511_10456</name>
</gene>
<dbReference type="InterPro" id="IPR014784">
    <property type="entry name" value="Cu2_ascorb_mOase-like_C"/>
</dbReference>
<reference evidence="4" key="1">
    <citation type="submission" date="2016-10" db="EMBL/GenBank/DDBJ databases">
        <authorList>
            <person name="Varghese N."/>
            <person name="Submissions S."/>
        </authorList>
    </citation>
    <scope>NUCLEOTIDE SEQUENCE [LARGE SCALE GENOMIC DNA]</scope>
    <source>
        <strain evidence="4">DSM 18130</strain>
    </source>
</reference>
<dbReference type="InterPro" id="IPR008977">
    <property type="entry name" value="PHM/PNGase_F_dom_sf"/>
</dbReference>
<keyword evidence="1" id="KW-1015">Disulfide bond</keyword>
<dbReference type="Pfam" id="PF09113">
    <property type="entry name" value="N-glycanase_C"/>
    <property type="match status" value="1"/>
</dbReference>
<organism evidence="3 4">
    <name type="scientific">Pedobacter suwonensis</name>
    <dbReference type="NCBI Taxonomy" id="332999"/>
    <lineage>
        <taxon>Bacteria</taxon>
        <taxon>Pseudomonadati</taxon>
        <taxon>Bacteroidota</taxon>
        <taxon>Sphingobacteriia</taxon>
        <taxon>Sphingobacteriales</taxon>
        <taxon>Sphingobacteriaceae</taxon>
        <taxon>Pedobacter</taxon>
    </lineage>
</organism>
<dbReference type="InterPro" id="IPR015196">
    <property type="entry name" value="PngaseF_N"/>
</dbReference>
<dbReference type="InterPro" id="IPR043022">
    <property type="entry name" value="PngaseF_N_sf"/>
</dbReference>
<dbReference type="AlphaFoldDB" id="A0A1I0SXI0"/>
<evidence type="ECO:0000259" key="2">
    <source>
        <dbReference type="SMART" id="SM01290"/>
    </source>
</evidence>
<keyword evidence="4" id="KW-1185">Reference proteome</keyword>
<evidence type="ECO:0000313" key="4">
    <source>
        <dbReference type="Proteomes" id="UP000198836"/>
    </source>
</evidence>
<dbReference type="Gene3D" id="2.60.120.1570">
    <property type="entry name" value="Peptide-N-glycosidase F, N-terminal domain"/>
    <property type="match status" value="1"/>
</dbReference>
<sequence length="589" mass="64950">MTISAVGYWLLSRLLTLIKLFSIFGFLATMKYLYTLIFSAFISFNLHAQGILKDNSVYQITYFRSADGKPKEDRNPAVVIASAKQNLITNAAILNHKAKYPYEQSIVNKPNQILYQLADLGVDNQIATADSAAIAKQAFELGTETKVILGYTCQRATTVVNSNRIDLWYTADAGIKAAPTSLGQGLGLVLEQVRNGNSYITATKIEEVKKVKPIDLEKISAKLTDGLNYKDLLWKSKFITLNVFSNETINFVDKPQSNDSVFRFAGGTVIARKVKFPALVNPTVFVDLTEKSSGDAYDRTGSVFIIPTDKKISLMDALKNSVKELPVYDNGNGKKYQGVVATADYDPVIELMRFFTPFGVGKYNTLKLKDKNWAEQVYYRQDVSELFPLMNGKEAWVAVFIGNYDKGGHQVSLNITLHNGGRPKVAKEVILPLFDSTNVMAMAGQEYATMFSSDKGLEVSFTLTKDLKDAKLRYITTGHGGWGNGDEFVPRKNTIWLDGKEAFAFTPWRQDCGSYRLSNPASGNFESGLSSSDLSRSNWCPGTVTNPNWISLGDLKAGTHTIKVTIPMGKPEGGSSSAWNVSGVLLGEE</sequence>
<accession>A0A1I0SXI0</accession>
<dbReference type="STRING" id="332999.SAMN04488511_10456"/>
<dbReference type="EMBL" id="FOJM01000004">
    <property type="protein sequence ID" value="SFA44220.1"/>
    <property type="molecule type" value="Genomic_DNA"/>
</dbReference>
<evidence type="ECO:0000256" key="1">
    <source>
        <dbReference type="ARBA" id="ARBA00023157"/>
    </source>
</evidence>
<dbReference type="GO" id="GO:0016715">
    <property type="term" value="F:oxidoreductase activity, acting on paired donors, with incorporation or reduction of molecular oxygen, reduced ascorbate as one donor, and incorporation of one atom of oxygen"/>
    <property type="evidence" value="ECO:0007669"/>
    <property type="project" value="InterPro"/>
</dbReference>
<dbReference type="Proteomes" id="UP000198836">
    <property type="component" value="Unassembled WGS sequence"/>
</dbReference>
<name>A0A1I0SXI0_9SPHI</name>
<dbReference type="Pfam" id="PF09112">
    <property type="entry name" value="N-glycanase_N"/>
    <property type="match status" value="1"/>
</dbReference>
<evidence type="ECO:0000313" key="3">
    <source>
        <dbReference type="EMBL" id="SFA44220.1"/>
    </source>
</evidence>
<dbReference type="Gene3D" id="2.60.120.230">
    <property type="match status" value="1"/>
</dbReference>
<feature type="domain" description="Peptide-N-glycosidase F N-terminal" evidence="2">
    <location>
        <begin position="240"/>
        <end position="417"/>
    </location>
</feature>
<dbReference type="InterPro" id="IPR015197">
    <property type="entry name" value="PngaseF_C"/>
</dbReference>
<dbReference type="Pfam" id="PF22252">
    <property type="entry name" value="PNGase_F-II_N"/>
    <property type="match status" value="1"/>
</dbReference>